<sequence length="143" mass="15365">MIVIDTNVVSELMRPRPAAAVLRWFATWDPAALHLTAVGEAELRRGAAVLPRGERRERLLAEIDAMITVDFAGRVLPFDSAAAVAFAAVFAARRAVGRPIGFPDCQIAAIARARGAAVATRNVADFEGCGIEVHDPFLEADDR</sequence>
<keyword evidence="11" id="KW-1185">Reference proteome</keyword>
<proteinExistence type="inferred from homology"/>
<evidence type="ECO:0000256" key="5">
    <source>
        <dbReference type="ARBA" id="ARBA00022801"/>
    </source>
</evidence>
<dbReference type="EMBL" id="BMMF01000012">
    <property type="protein sequence ID" value="GGK47674.1"/>
    <property type="molecule type" value="Genomic_DNA"/>
</dbReference>
<dbReference type="Proteomes" id="UP000600449">
    <property type="component" value="Unassembled WGS sequence"/>
</dbReference>
<dbReference type="PANTHER" id="PTHR33653">
    <property type="entry name" value="RIBONUCLEASE VAPC2"/>
    <property type="match status" value="1"/>
</dbReference>
<dbReference type="GO" id="GO:0090729">
    <property type="term" value="F:toxin activity"/>
    <property type="evidence" value="ECO:0007669"/>
    <property type="project" value="UniProtKB-KW"/>
</dbReference>
<evidence type="ECO:0000256" key="8">
    <source>
        <dbReference type="HAMAP-Rule" id="MF_00265"/>
    </source>
</evidence>
<dbReference type="InterPro" id="IPR050556">
    <property type="entry name" value="Type_II_TA_system_RNase"/>
</dbReference>
<dbReference type="InterPro" id="IPR002716">
    <property type="entry name" value="PIN_dom"/>
</dbReference>
<protein>
    <recommendedName>
        <fullName evidence="8">Ribonuclease VapC</fullName>
        <shortName evidence="8">RNase VapC</shortName>
        <ecNumber evidence="8">3.1.-.-</ecNumber>
    </recommendedName>
    <alternativeName>
        <fullName evidence="8">Toxin VapC</fullName>
    </alternativeName>
</protein>
<dbReference type="Gene3D" id="3.40.50.1010">
    <property type="entry name" value="5'-nuclease"/>
    <property type="match status" value="1"/>
</dbReference>
<dbReference type="PANTHER" id="PTHR33653:SF1">
    <property type="entry name" value="RIBONUCLEASE VAPC2"/>
    <property type="match status" value="1"/>
</dbReference>
<name>A0A917QGB5_9HYPH</name>
<accession>A0A917QGB5</accession>
<evidence type="ECO:0000256" key="1">
    <source>
        <dbReference type="ARBA" id="ARBA00001946"/>
    </source>
</evidence>
<reference evidence="10 11" key="1">
    <citation type="journal article" date="2014" name="Int. J. Syst. Evol. Microbiol.">
        <title>Complete genome sequence of Corynebacterium casei LMG S-19264T (=DSM 44701T), isolated from a smear-ripened cheese.</title>
        <authorList>
            <consortium name="US DOE Joint Genome Institute (JGI-PGF)"/>
            <person name="Walter F."/>
            <person name="Albersmeier A."/>
            <person name="Kalinowski J."/>
            <person name="Ruckert C."/>
        </authorList>
    </citation>
    <scope>NUCLEOTIDE SEQUENCE [LARGE SCALE GENOMIC DNA]</scope>
    <source>
        <strain evidence="10 11">CGMCC 1.9161</strain>
    </source>
</reference>
<keyword evidence="4 8" id="KW-0479">Metal-binding</keyword>
<evidence type="ECO:0000256" key="4">
    <source>
        <dbReference type="ARBA" id="ARBA00022723"/>
    </source>
</evidence>
<comment type="caution">
    <text evidence="10">The sequence shown here is derived from an EMBL/GenBank/DDBJ whole genome shotgun (WGS) entry which is preliminary data.</text>
</comment>
<dbReference type="HAMAP" id="MF_00265">
    <property type="entry name" value="VapC_Nob1"/>
    <property type="match status" value="1"/>
</dbReference>
<keyword evidence="6 8" id="KW-0460">Magnesium</keyword>
<feature type="domain" description="PIN" evidence="9">
    <location>
        <begin position="2"/>
        <end position="122"/>
    </location>
</feature>
<feature type="binding site" evidence="8">
    <location>
        <position position="104"/>
    </location>
    <ligand>
        <name>Mg(2+)</name>
        <dbReference type="ChEBI" id="CHEBI:18420"/>
    </ligand>
</feature>
<dbReference type="SUPFAM" id="SSF88723">
    <property type="entry name" value="PIN domain-like"/>
    <property type="match status" value="1"/>
</dbReference>
<keyword evidence="2 8" id="KW-1277">Toxin-antitoxin system</keyword>
<keyword evidence="8" id="KW-0800">Toxin</keyword>
<evidence type="ECO:0000313" key="11">
    <source>
        <dbReference type="Proteomes" id="UP000600449"/>
    </source>
</evidence>
<evidence type="ECO:0000256" key="3">
    <source>
        <dbReference type="ARBA" id="ARBA00022722"/>
    </source>
</evidence>
<feature type="binding site" evidence="8">
    <location>
        <position position="5"/>
    </location>
    <ligand>
        <name>Mg(2+)</name>
        <dbReference type="ChEBI" id="CHEBI:18420"/>
    </ligand>
</feature>
<evidence type="ECO:0000259" key="9">
    <source>
        <dbReference type="Pfam" id="PF01850"/>
    </source>
</evidence>
<dbReference type="RefSeq" id="WP_188914863.1">
    <property type="nucleotide sequence ID" value="NZ_BMMF01000012.1"/>
</dbReference>
<dbReference type="Pfam" id="PF01850">
    <property type="entry name" value="PIN"/>
    <property type="match status" value="1"/>
</dbReference>
<keyword evidence="3 8" id="KW-0540">Nuclease</keyword>
<dbReference type="InterPro" id="IPR029060">
    <property type="entry name" value="PIN-like_dom_sf"/>
</dbReference>
<dbReference type="GO" id="GO:0004540">
    <property type="term" value="F:RNA nuclease activity"/>
    <property type="evidence" value="ECO:0007669"/>
    <property type="project" value="InterPro"/>
</dbReference>
<comment type="function">
    <text evidence="8">Toxic component of a toxin-antitoxin (TA) system. An RNase.</text>
</comment>
<evidence type="ECO:0000313" key="10">
    <source>
        <dbReference type="EMBL" id="GGK47674.1"/>
    </source>
</evidence>
<evidence type="ECO:0000256" key="6">
    <source>
        <dbReference type="ARBA" id="ARBA00022842"/>
    </source>
</evidence>
<evidence type="ECO:0000256" key="2">
    <source>
        <dbReference type="ARBA" id="ARBA00022649"/>
    </source>
</evidence>
<evidence type="ECO:0000256" key="7">
    <source>
        <dbReference type="ARBA" id="ARBA00038093"/>
    </source>
</evidence>
<gene>
    <name evidence="8 10" type="primary">vapC</name>
    <name evidence="10" type="ORF">GCM10011322_38390</name>
</gene>
<keyword evidence="5 8" id="KW-0378">Hydrolase</keyword>
<dbReference type="GO" id="GO:0016787">
    <property type="term" value="F:hydrolase activity"/>
    <property type="evidence" value="ECO:0007669"/>
    <property type="project" value="UniProtKB-KW"/>
</dbReference>
<dbReference type="EC" id="3.1.-.-" evidence="8"/>
<organism evidence="10 11">
    <name type="scientific">Salinarimonas ramus</name>
    <dbReference type="NCBI Taxonomy" id="690164"/>
    <lineage>
        <taxon>Bacteria</taxon>
        <taxon>Pseudomonadati</taxon>
        <taxon>Pseudomonadota</taxon>
        <taxon>Alphaproteobacteria</taxon>
        <taxon>Hyphomicrobiales</taxon>
        <taxon>Salinarimonadaceae</taxon>
        <taxon>Salinarimonas</taxon>
    </lineage>
</organism>
<dbReference type="GO" id="GO:0000287">
    <property type="term" value="F:magnesium ion binding"/>
    <property type="evidence" value="ECO:0007669"/>
    <property type="project" value="UniProtKB-UniRule"/>
</dbReference>
<dbReference type="InterPro" id="IPR022907">
    <property type="entry name" value="VapC_family"/>
</dbReference>
<comment type="cofactor">
    <cofactor evidence="1 8">
        <name>Mg(2+)</name>
        <dbReference type="ChEBI" id="CHEBI:18420"/>
    </cofactor>
</comment>
<dbReference type="AlphaFoldDB" id="A0A917QGB5"/>
<comment type="similarity">
    <text evidence="7 8">Belongs to the PINc/VapC protein family.</text>
</comment>